<dbReference type="InterPro" id="IPR017096">
    <property type="entry name" value="BTB-kelch_protein"/>
</dbReference>
<dbReference type="SUPFAM" id="SSF54695">
    <property type="entry name" value="POZ domain"/>
    <property type="match status" value="1"/>
</dbReference>
<accession>A0A7E6ET87</accession>
<evidence type="ECO:0000256" key="1">
    <source>
        <dbReference type="ARBA" id="ARBA00022441"/>
    </source>
</evidence>
<dbReference type="InterPro" id="IPR006652">
    <property type="entry name" value="Kelch_1"/>
</dbReference>
<dbReference type="InterPro" id="IPR011705">
    <property type="entry name" value="BACK"/>
</dbReference>
<dbReference type="SMART" id="SM00612">
    <property type="entry name" value="Kelch"/>
    <property type="match status" value="4"/>
</dbReference>
<keyword evidence="2" id="KW-0677">Repeat</keyword>
<reference evidence="5" key="1">
    <citation type="submission" date="2025-08" db="UniProtKB">
        <authorList>
            <consortium name="RefSeq"/>
        </authorList>
    </citation>
    <scope>IDENTIFICATION</scope>
</reference>
<dbReference type="RefSeq" id="XP_036358155.1">
    <property type="nucleotide sequence ID" value="XM_036502262.1"/>
</dbReference>
<sequence length="624" mass="71384">MSIFSYFHWSDVIYGGRVLLWLNALLVARPHLFSSKVSKKMSEGESFKSEGYGDMVIEKLNILRNNSELCDFKVSAEGKVFEVHKALLAAASDYFRVMFRGMMAESKQDTVDLKGVTADGLQQVIDFIYTGKMSLYYDNLTEIINTASHLQVSYALDLCSNYIKSLMTFDNADDFLSIADTYSLEKVLLHWDDMILSNFHEFSNSQAFLKLSAQKLVKYLSSNLLCTVSEYRLYQCLEKWLAVSSSRITTDSSIIMPHLRFPLMSLIELTSIKDSELFQKVPNGAQYIAKGFQYHIDCKQGHPVIDESSTIRTNTSSLVLVHHGTAYMPFQVTAYNPENNKFFRLFSDVNGSRDCRIAVIDNFAYICRVVDFGGGTLMSSLFRFDPRHLVGQELHPMKQLRLDFALTAHKHCLYVFGGSTEQFAILDSVECYNVKTNMWEELLYLPNPVHSLATVVHETRIYLSGGVTGQERQATNSFMCFNILTHRYEVKPGMFYARRLHDMVSFQEKIYVHGGIPRQGIPLHGQIPIEYFDLASEQWTILTSSTLSGRSVGHYIVFENQVLCLGHEHHRATEDEIWVYDTVLDDWSKYTKAPQRMSLTTAVCIQMHINFNEEKVAKMVLKEK</sequence>
<dbReference type="AlphaFoldDB" id="A0A7E6ET87"/>
<dbReference type="PANTHER" id="PTHR45632:SF3">
    <property type="entry name" value="KELCH-LIKE PROTEIN 32"/>
    <property type="match status" value="1"/>
</dbReference>
<dbReference type="SUPFAM" id="SSF117281">
    <property type="entry name" value="Kelch motif"/>
    <property type="match status" value="1"/>
</dbReference>
<dbReference type="Pfam" id="PF24681">
    <property type="entry name" value="Kelch_KLHDC2_KLHL20_DRC7"/>
    <property type="match status" value="1"/>
</dbReference>
<dbReference type="Gene3D" id="2.120.10.80">
    <property type="entry name" value="Kelch-type beta propeller"/>
    <property type="match status" value="1"/>
</dbReference>
<name>A0A7E6ET87_9MOLL</name>
<dbReference type="Pfam" id="PF07707">
    <property type="entry name" value="BACK"/>
    <property type="match status" value="1"/>
</dbReference>
<dbReference type="SMART" id="SM00225">
    <property type="entry name" value="BTB"/>
    <property type="match status" value="1"/>
</dbReference>
<keyword evidence="1" id="KW-0880">Kelch repeat</keyword>
<evidence type="ECO:0000259" key="3">
    <source>
        <dbReference type="PROSITE" id="PS50097"/>
    </source>
</evidence>
<dbReference type="SMART" id="SM00875">
    <property type="entry name" value="BACK"/>
    <property type="match status" value="1"/>
</dbReference>
<protein>
    <submittedName>
        <fullName evidence="5">Kelch-like protein 9 isoform X1</fullName>
    </submittedName>
</protein>
<dbReference type="PROSITE" id="PS50097">
    <property type="entry name" value="BTB"/>
    <property type="match status" value="1"/>
</dbReference>
<organism evidence="4 5">
    <name type="scientific">Octopus sinensis</name>
    <name type="common">East Asian common octopus</name>
    <dbReference type="NCBI Taxonomy" id="2607531"/>
    <lineage>
        <taxon>Eukaryota</taxon>
        <taxon>Metazoa</taxon>
        <taxon>Spiralia</taxon>
        <taxon>Lophotrochozoa</taxon>
        <taxon>Mollusca</taxon>
        <taxon>Cephalopoda</taxon>
        <taxon>Coleoidea</taxon>
        <taxon>Octopodiformes</taxon>
        <taxon>Octopoda</taxon>
        <taxon>Incirrata</taxon>
        <taxon>Octopodidae</taxon>
        <taxon>Octopus</taxon>
    </lineage>
</organism>
<evidence type="ECO:0000313" key="5">
    <source>
        <dbReference type="RefSeq" id="XP_036358155.1"/>
    </source>
</evidence>
<evidence type="ECO:0000256" key="2">
    <source>
        <dbReference type="ARBA" id="ARBA00022737"/>
    </source>
</evidence>
<gene>
    <name evidence="5" type="primary">LOC115210860</name>
</gene>
<dbReference type="Proteomes" id="UP000515154">
    <property type="component" value="Linkage group LG4"/>
</dbReference>
<feature type="domain" description="BTB" evidence="3">
    <location>
        <begin position="70"/>
        <end position="137"/>
    </location>
</feature>
<dbReference type="InterPro" id="IPR011333">
    <property type="entry name" value="SKP1/BTB/POZ_sf"/>
</dbReference>
<proteinExistence type="predicted"/>
<dbReference type="Pfam" id="PF00651">
    <property type="entry name" value="BTB"/>
    <property type="match status" value="1"/>
</dbReference>
<dbReference type="Gene3D" id="1.25.40.420">
    <property type="match status" value="1"/>
</dbReference>
<dbReference type="InterPro" id="IPR015915">
    <property type="entry name" value="Kelch-typ_b-propeller"/>
</dbReference>
<dbReference type="PIRSF" id="PIRSF037037">
    <property type="entry name" value="Kelch-like_protein_gigaxonin"/>
    <property type="match status" value="1"/>
</dbReference>
<evidence type="ECO:0000313" key="4">
    <source>
        <dbReference type="Proteomes" id="UP000515154"/>
    </source>
</evidence>
<dbReference type="InterPro" id="IPR000210">
    <property type="entry name" value="BTB/POZ_dom"/>
</dbReference>
<keyword evidence="4" id="KW-1185">Reference proteome</keyword>
<dbReference type="PANTHER" id="PTHR45632">
    <property type="entry name" value="LD33804P"/>
    <property type="match status" value="1"/>
</dbReference>
<dbReference type="Gene3D" id="3.30.710.10">
    <property type="entry name" value="Potassium Channel Kv1.1, Chain A"/>
    <property type="match status" value="1"/>
</dbReference>